<evidence type="ECO:0000256" key="4">
    <source>
        <dbReference type="ARBA" id="ARBA00022454"/>
    </source>
</evidence>
<dbReference type="SUPFAM" id="SSF52113">
    <property type="entry name" value="BRCT domain"/>
    <property type="match status" value="1"/>
</dbReference>
<evidence type="ECO:0000256" key="10">
    <source>
        <dbReference type="ARBA" id="ARBA00044757"/>
    </source>
</evidence>
<dbReference type="InterPro" id="IPR032429">
    <property type="entry name" value="Nibrin_BRCT2"/>
</dbReference>
<dbReference type="PROSITE" id="PS50006">
    <property type="entry name" value="FHA_DOMAIN"/>
    <property type="match status" value="1"/>
</dbReference>
<dbReference type="InterPro" id="IPR008984">
    <property type="entry name" value="SMAD_FHA_dom_sf"/>
</dbReference>
<keyword evidence="4" id="KW-0158">Chromosome</keyword>
<feature type="compositionally biased region" description="Acidic residues" evidence="11">
    <location>
        <begin position="487"/>
        <end position="499"/>
    </location>
</feature>
<dbReference type="GO" id="GO:0005694">
    <property type="term" value="C:chromosome"/>
    <property type="evidence" value="ECO:0007669"/>
    <property type="project" value="UniProtKB-SubCell"/>
</dbReference>
<dbReference type="InterPro" id="IPR013908">
    <property type="entry name" value="Nibrin_C"/>
</dbReference>
<dbReference type="GO" id="GO:0030870">
    <property type="term" value="C:Mre11 complex"/>
    <property type="evidence" value="ECO:0007669"/>
    <property type="project" value="InterPro"/>
</dbReference>
<keyword evidence="5" id="KW-0227">DNA damage</keyword>
<feature type="compositionally biased region" description="Polar residues" evidence="11">
    <location>
        <begin position="521"/>
        <end position="535"/>
    </location>
</feature>
<keyword evidence="6" id="KW-0234">DNA repair</keyword>
<dbReference type="Proteomes" id="UP000085678">
    <property type="component" value="Unplaced"/>
</dbReference>
<dbReference type="GO" id="GO:0000724">
    <property type="term" value="P:double-strand break repair via homologous recombination"/>
    <property type="evidence" value="ECO:0007669"/>
    <property type="project" value="TreeGrafter"/>
</dbReference>
<dbReference type="KEGG" id="lak:106179244"/>
<dbReference type="Pfam" id="PF16770">
    <property type="entry name" value="RTT107_BRCT_5"/>
    <property type="match status" value="1"/>
</dbReference>
<feature type="compositionally biased region" description="Polar residues" evidence="11">
    <location>
        <begin position="390"/>
        <end position="407"/>
    </location>
</feature>
<feature type="region of interest" description="Disordered" evidence="11">
    <location>
        <begin position="588"/>
        <end position="609"/>
    </location>
</feature>
<dbReference type="GO" id="GO:0003684">
    <property type="term" value="F:damaged DNA binding"/>
    <property type="evidence" value="ECO:0007669"/>
    <property type="project" value="TreeGrafter"/>
</dbReference>
<dbReference type="SUPFAM" id="SSF49879">
    <property type="entry name" value="SMAD/FHA domain"/>
    <property type="match status" value="1"/>
</dbReference>
<feature type="compositionally biased region" description="Basic and acidic residues" evidence="11">
    <location>
        <begin position="509"/>
        <end position="519"/>
    </location>
</feature>
<dbReference type="GO" id="GO:0051321">
    <property type="term" value="P:meiotic cell cycle"/>
    <property type="evidence" value="ECO:0007669"/>
    <property type="project" value="UniProtKB-KW"/>
</dbReference>
<name>A0A1S3K6I0_LINAN</name>
<evidence type="ECO:0000259" key="12">
    <source>
        <dbReference type="PROSITE" id="PS50006"/>
    </source>
</evidence>
<dbReference type="Pfam" id="PF16508">
    <property type="entry name" value="NIBRIN_BRCT_II"/>
    <property type="match status" value="1"/>
</dbReference>
<dbReference type="InterPro" id="IPR036420">
    <property type="entry name" value="BRCT_dom_sf"/>
</dbReference>
<dbReference type="STRING" id="7574.A0A1S3K6I0"/>
<dbReference type="SMART" id="SM01348">
    <property type="entry name" value="Nbs1_C"/>
    <property type="match status" value="1"/>
</dbReference>
<organism evidence="13 14">
    <name type="scientific">Lingula anatina</name>
    <name type="common">Brachiopod</name>
    <name type="synonym">Lingula unguis</name>
    <dbReference type="NCBI Taxonomy" id="7574"/>
    <lineage>
        <taxon>Eukaryota</taxon>
        <taxon>Metazoa</taxon>
        <taxon>Spiralia</taxon>
        <taxon>Lophotrochozoa</taxon>
        <taxon>Brachiopoda</taxon>
        <taxon>Linguliformea</taxon>
        <taxon>Lingulata</taxon>
        <taxon>Lingulida</taxon>
        <taxon>Linguloidea</taxon>
        <taxon>Lingulidae</taxon>
        <taxon>Lingula</taxon>
    </lineage>
</organism>
<gene>
    <name evidence="14" type="primary">LOC106179244</name>
</gene>
<evidence type="ECO:0000256" key="2">
    <source>
        <dbReference type="ARBA" id="ARBA00004322"/>
    </source>
</evidence>
<dbReference type="FunCoup" id="A0A1S3K6I0">
    <property type="interactions" value="62"/>
</dbReference>
<evidence type="ECO:0000256" key="8">
    <source>
        <dbReference type="ARBA" id="ARBA00023254"/>
    </source>
</evidence>
<feature type="compositionally biased region" description="Basic and acidic residues" evidence="11">
    <location>
        <begin position="415"/>
        <end position="431"/>
    </location>
</feature>
<sequence>MWILYSAQTGVRYPLLANKENVIGRKDCDILIEGDQSMSRKHAVAIVVHPENHLPFPHKPPVLTIKDTSKFGTFVNGSRIQGERELKDGDEIKFGAQSSFRVKREPFIVTTSCLDNSVKKSVKGVIRQLGGHVLGDWRRECDMLVMSTISVTIKVVCALISQKPIVTPEYLTQLLEAYDQNKQLPNPDDFIPALAELLLNPDEVSFKKNPARQTLFSGMKFIFLSPKQFRKLSIAVELAGGTPVLMEEGTDDNNDKVLIERGTCVMYCEPPTNPQLLSKNARDWVTHVQRYLKRHKQRQIQDAELGFAVLYCSTDSYCNPEREPASSLLQIPSQSQVAASFTQQSQSVRNVKTEATAPCIKQEPQSQLTQDVSQYAKDVSHQPQLCVPETQQTDASFTVPSTSTHTSLSRKRLRSKETEESHPASKAIKTEPDTPVVCQNTESIKIERITPTRAECKSRVNVVAETQLESETEMSRIDMDTVKIEDDEEEDNIEQEFDDIVPSLKQKNSKRDRDFDGPRASKTSTDEMVTSSPMVTNVVPKASPSSRSDQDYGKVQPSTSKTNRTNAQGQKTIGRLTYDDQEDSLTEVEVNGNGSTSGHKDPPPGFLTKNTEATSTLIVHNGENRVNGQSEGEESLPRNLIQVQFASMVVRKTRPQQSKQSASGVTTWNGKKVKNFKNFRKVNQPLTNGIPHIIGGRDLEKHVNGPRKELDDWFREELEAESQQEAAEKLAMEMFDEGMFNRKTKRR</sequence>
<feature type="region of interest" description="Disordered" evidence="11">
    <location>
        <begin position="390"/>
        <end position="431"/>
    </location>
</feature>
<dbReference type="InterPro" id="IPR000253">
    <property type="entry name" value="FHA_dom"/>
</dbReference>
<dbReference type="Pfam" id="PF08599">
    <property type="entry name" value="Nbs1_C"/>
    <property type="match status" value="1"/>
</dbReference>
<evidence type="ECO:0000256" key="1">
    <source>
        <dbReference type="ARBA" id="ARBA00004286"/>
    </source>
</evidence>
<dbReference type="InterPro" id="IPR040227">
    <property type="entry name" value="Nibrin-rel"/>
</dbReference>
<dbReference type="CDD" id="cd17741">
    <property type="entry name" value="BRCT_nibrin"/>
    <property type="match status" value="1"/>
</dbReference>
<evidence type="ECO:0000256" key="9">
    <source>
        <dbReference type="ARBA" id="ARBA00023306"/>
    </source>
</evidence>
<dbReference type="GO" id="GO:0007095">
    <property type="term" value="P:mitotic G2 DNA damage checkpoint signaling"/>
    <property type="evidence" value="ECO:0007669"/>
    <property type="project" value="InterPro"/>
</dbReference>
<keyword evidence="8" id="KW-0469">Meiosis</keyword>
<dbReference type="OMA" id="KKNFKMF"/>
<dbReference type="InterPro" id="IPR043014">
    <property type="entry name" value="Nibrin_BRCT2_sf"/>
</dbReference>
<dbReference type="InterPro" id="IPR001357">
    <property type="entry name" value="BRCT_dom"/>
</dbReference>
<dbReference type="AlphaFoldDB" id="A0A1S3K6I0"/>
<comment type="subcellular location">
    <subcellularLocation>
        <location evidence="1">Chromosome</location>
    </subcellularLocation>
    <subcellularLocation>
        <location evidence="2">Nucleus</location>
        <location evidence="2">PML body</location>
    </subcellularLocation>
</comment>
<evidence type="ECO:0000256" key="3">
    <source>
        <dbReference type="ARBA" id="ARBA00020013"/>
    </source>
</evidence>
<dbReference type="OrthoDB" id="552194at2759"/>
<dbReference type="Gene3D" id="3.40.50.10190">
    <property type="entry name" value="BRCT domain"/>
    <property type="match status" value="1"/>
</dbReference>
<proteinExistence type="inferred from homology"/>
<dbReference type="Gene3D" id="2.60.200.20">
    <property type="match status" value="1"/>
</dbReference>
<evidence type="ECO:0000256" key="11">
    <source>
        <dbReference type="SAM" id="MobiDB-lite"/>
    </source>
</evidence>
<feature type="compositionally biased region" description="Polar residues" evidence="11">
    <location>
        <begin position="556"/>
        <end position="571"/>
    </location>
</feature>
<evidence type="ECO:0000256" key="7">
    <source>
        <dbReference type="ARBA" id="ARBA00023242"/>
    </source>
</evidence>
<dbReference type="FunFam" id="2.60.200.20:FF:000017">
    <property type="entry name" value="Nibrin"/>
    <property type="match status" value="1"/>
</dbReference>
<evidence type="ECO:0000256" key="5">
    <source>
        <dbReference type="ARBA" id="ARBA00022763"/>
    </source>
</evidence>
<evidence type="ECO:0000313" key="14">
    <source>
        <dbReference type="RefSeq" id="XP_013418240.1"/>
    </source>
</evidence>
<dbReference type="Pfam" id="PF00498">
    <property type="entry name" value="FHA"/>
    <property type="match status" value="1"/>
</dbReference>
<protein>
    <recommendedName>
        <fullName evidence="3">Nibrin</fullName>
    </recommendedName>
</protein>
<keyword evidence="7" id="KW-0539">Nucleus</keyword>
<dbReference type="Gene3D" id="3.40.50.10980">
    <property type="entry name" value="Nibrin, BRCT2 domain"/>
    <property type="match status" value="1"/>
</dbReference>
<dbReference type="RefSeq" id="XP_013418240.1">
    <property type="nucleotide sequence ID" value="XM_013562786.1"/>
</dbReference>
<keyword evidence="9" id="KW-0131">Cell cycle</keyword>
<keyword evidence="13" id="KW-1185">Reference proteome</keyword>
<dbReference type="SMART" id="SM00240">
    <property type="entry name" value="FHA"/>
    <property type="match status" value="1"/>
</dbReference>
<feature type="region of interest" description="Disordered" evidence="11">
    <location>
        <begin position="487"/>
        <end position="573"/>
    </location>
</feature>
<feature type="domain" description="FHA" evidence="12">
    <location>
        <begin position="21"/>
        <end position="80"/>
    </location>
</feature>
<evidence type="ECO:0000313" key="13">
    <source>
        <dbReference type="Proteomes" id="UP000085678"/>
    </source>
</evidence>
<dbReference type="PANTHER" id="PTHR12162">
    <property type="entry name" value="NIBRIN-RELATED"/>
    <property type="match status" value="1"/>
</dbReference>
<accession>A0A1S3K6I0</accession>
<dbReference type="CDD" id="cd22667">
    <property type="entry name" value="FHA_NBN"/>
    <property type="match status" value="1"/>
</dbReference>
<reference evidence="14" key="1">
    <citation type="submission" date="2025-08" db="UniProtKB">
        <authorList>
            <consortium name="RefSeq"/>
        </authorList>
    </citation>
    <scope>IDENTIFICATION</scope>
    <source>
        <tissue evidence="14">Gonads</tissue>
    </source>
</reference>
<dbReference type="GeneID" id="106179244"/>
<dbReference type="FunFam" id="3.40.50.10980:FF:000001">
    <property type="entry name" value="Nibrin"/>
    <property type="match status" value="1"/>
</dbReference>
<dbReference type="InParanoid" id="A0A1S3K6I0"/>
<evidence type="ECO:0000256" key="6">
    <source>
        <dbReference type="ARBA" id="ARBA00023204"/>
    </source>
</evidence>
<comment type="similarity">
    <text evidence="10">Belongs to the Nibrin family.</text>
</comment>
<dbReference type="GO" id="GO:0016605">
    <property type="term" value="C:PML body"/>
    <property type="evidence" value="ECO:0007669"/>
    <property type="project" value="UniProtKB-SubCell"/>
</dbReference>
<dbReference type="PANTHER" id="PTHR12162:SF0">
    <property type="entry name" value="NIBRIN"/>
    <property type="match status" value="1"/>
</dbReference>